<feature type="transmembrane region" description="Helical" evidence="1">
    <location>
        <begin position="351"/>
        <end position="368"/>
    </location>
</feature>
<feature type="transmembrane region" description="Helical" evidence="1">
    <location>
        <begin position="286"/>
        <end position="309"/>
    </location>
</feature>
<dbReference type="PANTHER" id="PTHR31610">
    <property type="entry name" value="SLR0360 PROTEIN"/>
    <property type="match status" value="1"/>
</dbReference>
<keyword evidence="1" id="KW-0472">Membrane</keyword>
<proteinExistence type="predicted"/>
<gene>
    <name evidence="2" type="ORF">OV079_40000</name>
</gene>
<feature type="transmembrane region" description="Helical" evidence="1">
    <location>
        <begin position="40"/>
        <end position="60"/>
    </location>
</feature>
<evidence type="ECO:0000313" key="2">
    <source>
        <dbReference type="EMBL" id="MCY1011643.1"/>
    </source>
</evidence>
<organism evidence="2 3">
    <name type="scientific">Nannocystis pusilla</name>
    <dbReference type="NCBI Taxonomy" id="889268"/>
    <lineage>
        <taxon>Bacteria</taxon>
        <taxon>Pseudomonadati</taxon>
        <taxon>Myxococcota</taxon>
        <taxon>Polyangia</taxon>
        <taxon>Nannocystales</taxon>
        <taxon>Nannocystaceae</taxon>
        <taxon>Nannocystis</taxon>
    </lineage>
</organism>
<reference evidence="2" key="1">
    <citation type="submission" date="2022-11" db="EMBL/GenBank/DDBJ databases">
        <title>Minimal conservation of predation-associated metabolite biosynthetic gene clusters underscores biosynthetic potential of Myxococcota including descriptions for ten novel species: Archangium lansinium sp. nov., Myxococcus landrumus sp. nov., Nannocystis bai.</title>
        <authorList>
            <person name="Ahearne A."/>
            <person name="Stevens C."/>
            <person name="Phillips K."/>
        </authorList>
    </citation>
    <scope>NUCLEOTIDE SEQUENCE</scope>
    <source>
        <strain evidence="2">Na p29</strain>
    </source>
</reference>
<keyword evidence="3" id="KW-1185">Reference proteome</keyword>
<sequence>MRWFQRGDIDGFFGLAVDNLVQLLLIDALCRHVLGFSDALLYGQVLPGAAVSLLVGNLYYAWQARRLGQALGRNDICALPYGINTVSAFAHVFLVMLPAKLAATAAGAADPTTIAWQAGLVACFGSGLIELSGAFVAERLRKATPRAALLSTLSGVALGFISLGFLYRSFARPVVGLVTLGVLLLVYFGRLKFKGGIPGGLVAVALGTLIAWLTGIAPVGEAPAHGHGLQVPLPVLGPLIDALTGDMLWAYLAVIVPMGVFNVVGSLQNIEAAEAAGDPFPTTPSLAMNGLGTLAAALFGSCFPTTIYIGHPGWKAMGARAGYSILNGVFATLVCLTGTLAYIAWAVPIEAGMAIILWIGIVITAQAFEATPREHAPAVVIGILPGVGAWGAMMAKAGLRAGGVDGMTSAMSPALVPVFQRADVWIDGAFALEQGFIFTSMFLAAATVAVIERKLRHAAAWCFAGAALSALGFMHSYVWTPADTVLSLSPAWPFVQGYFLMGLVFLVAPLVTTRSDGPAH</sequence>
<dbReference type="PANTHER" id="PTHR31610:SF0">
    <property type="entry name" value="SLC26A_SULP TRANSPORTER DOMAIN-CONTAINING PROTEIN"/>
    <property type="match status" value="1"/>
</dbReference>
<feature type="transmembrane region" description="Helical" evidence="1">
    <location>
        <begin position="148"/>
        <end position="167"/>
    </location>
</feature>
<comment type="caution">
    <text evidence="2">The sequence shown here is derived from an EMBL/GenBank/DDBJ whole genome shotgun (WGS) entry which is preliminary data.</text>
</comment>
<feature type="transmembrane region" description="Helical" evidence="1">
    <location>
        <begin position="429"/>
        <end position="451"/>
    </location>
</feature>
<keyword evidence="1" id="KW-0812">Transmembrane</keyword>
<feature type="transmembrane region" description="Helical" evidence="1">
    <location>
        <begin position="491"/>
        <end position="511"/>
    </location>
</feature>
<dbReference type="AlphaFoldDB" id="A0A9X3F4W7"/>
<feature type="transmembrane region" description="Helical" evidence="1">
    <location>
        <begin position="81"/>
        <end position="102"/>
    </location>
</feature>
<feature type="transmembrane region" description="Helical" evidence="1">
    <location>
        <begin position="375"/>
        <end position="393"/>
    </location>
</feature>
<feature type="transmembrane region" description="Helical" evidence="1">
    <location>
        <begin position="173"/>
        <end position="189"/>
    </location>
</feature>
<feature type="transmembrane region" description="Helical" evidence="1">
    <location>
        <begin position="201"/>
        <end position="220"/>
    </location>
</feature>
<feature type="transmembrane region" description="Helical" evidence="1">
    <location>
        <begin position="114"/>
        <end position="136"/>
    </location>
</feature>
<keyword evidence="1" id="KW-1133">Transmembrane helix</keyword>
<evidence type="ECO:0000256" key="1">
    <source>
        <dbReference type="SAM" id="Phobius"/>
    </source>
</evidence>
<dbReference type="Proteomes" id="UP001150924">
    <property type="component" value="Unassembled WGS sequence"/>
</dbReference>
<dbReference type="RefSeq" id="WP_267774933.1">
    <property type="nucleotide sequence ID" value="NZ_JAPNKE010000002.1"/>
</dbReference>
<dbReference type="EMBL" id="JAPNKE010000002">
    <property type="protein sequence ID" value="MCY1011643.1"/>
    <property type="molecule type" value="Genomic_DNA"/>
</dbReference>
<name>A0A9X3F4W7_9BACT</name>
<accession>A0A9X3F4W7</accession>
<evidence type="ECO:0000313" key="3">
    <source>
        <dbReference type="Proteomes" id="UP001150924"/>
    </source>
</evidence>
<protein>
    <submittedName>
        <fullName evidence="2">NCS2 family permease</fullName>
    </submittedName>
</protein>
<feature type="transmembrane region" description="Helical" evidence="1">
    <location>
        <begin position="458"/>
        <end position="479"/>
    </location>
</feature>